<dbReference type="EMBL" id="JXSL01000027">
    <property type="protein sequence ID" value="KIL98914.1"/>
    <property type="molecule type" value="Genomic_DNA"/>
</dbReference>
<evidence type="ECO:0000313" key="6">
    <source>
        <dbReference type="EMBL" id="KIL98914.1"/>
    </source>
</evidence>
<proteinExistence type="inferred from homology"/>
<accession>A0A0C2YGM7</accession>
<reference evidence="6 7" key="1">
    <citation type="submission" date="2015-01" db="EMBL/GenBank/DDBJ databases">
        <title>Genome Sequence of Magnetospirillum magnetotacticum Strain MS-1.</title>
        <authorList>
            <person name="Marinov G.K."/>
            <person name="Smalley M.D."/>
            <person name="DeSalvo G."/>
        </authorList>
    </citation>
    <scope>NUCLEOTIDE SEQUENCE [LARGE SCALE GENOMIC DNA]</scope>
    <source>
        <strain evidence="6 7">MS-1</strain>
    </source>
</reference>
<comment type="caution">
    <text evidence="6">The sequence shown here is derived from an EMBL/GenBank/DDBJ whole genome shotgun (WGS) entry which is preliminary data.</text>
</comment>
<comment type="similarity">
    <text evidence="4">Belongs to the cyclic nucleotide phosphodiesterase class-III family.</text>
</comment>
<feature type="domain" description="Calcineurin-like phosphoesterase" evidence="5">
    <location>
        <begin position="4"/>
        <end position="182"/>
    </location>
</feature>
<keyword evidence="3" id="KW-0408">Iron</keyword>
<dbReference type="InterPro" id="IPR029052">
    <property type="entry name" value="Metallo-depent_PP-like"/>
</dbReference>
<organism evidence="6 7">
    <name type="scientific">Paramagnetospirillum magnetotacticum MS-1</name>
    <dbReference type="NCBI Taxonomy" id="272627"/>
    <lineage>
        <taxon>Bacteria</taxon>
        <taxon>Pseudomonadati</taxon>
        <taxon>Pseudomonadota</taxon>
        <taxon>Alphaproteobacteria</taxon>
        <taxon>Rhodospirillales</taxon>
        <taxon>Magnetospirillaceae</taxon>
        <taxon>Paramagnetospirillum</taxon>
    </lineage>
</organism>
<dbReference type="GO" id="GO:0016787">
    <property type="term" value="F:hydrolase activity"/>
    <property type="evidence" value="ECO:0007669"/>
    <property type="project" value="UniProtKB-KW"/>
</dbReference>
<evidence type="ECO:0000259" key="5">
    <source>
        <dbReference type="Pfam" id="PF00149"/>
    </source>
</evidence>
<dbReference type="PANTHER" id="PTHR42988:SF2">
    <property type="entry name" value="CYCLIC NUCLEOTIDE PHOSPHODIESTERASE CBUA0032-RELATED"/>
    <property type="match status" value="1"/>
</dbReference>
<dbReference type="RefSeq" id="WP_041041236.1">
    <property type="nucleotide sequence ID" value="NZ_JXSL01000027.1"/>
</dbReference>
<dbReference type="InterPro" id="IPR004843">
    <property type="entry name" value="Calcineurin-like_PHP"/>
</dbReference>
<keyword evidence="2" id="KW-0378">Hydrolase</keyword>
<evidence type="ECO:0000313" key="7">
    <source>
        <dbReference type="Proteomes" id="UP000031971"/>
    </source>
</evidence>
<evidence type="ECO:0000256" key="2">
    <source>
        <dbReference type="ARBA" id="ARBA00022801"/>
    </source>
</evidence>
<sequence length="265" mass="29669">MRIVAHLSDLHFGRTDSKVVDALLRDLQHQRPDLVIVSGDLTQRARSHQFAEARSFLSHCPAPALVVPGNHDLEPLYRPLRRIFRPRAKFHMHLPGHEPFPAWVDESLVAVGLDSTRSLRWKSGALKGAHLDHLETTLDGAPPEATRLVFLHHPPSTTSGGHPYEVLLDHGIDAVLTGHVHHARVELINGANGHSLVLVQATTACSTRLREDANGYCLLSFDADHMEVAIRGWSGEVFHTIRHHWFEKRGGTWRTVPRPHHVFPA</sequence>
<dbReference type="GO" id="GO:0046872">
    <property type="term" value="F:metal ion binding"/>
    <property type="evidence" value="ECO:0007669"/>
    <property type="project" value="UniProtKB-KW"/>
</dbReference>
<dbReference type="Proteomes" id="UP000031971">
    <property type="component" value="Unassembled WGS sequence"/>
</dbReference>
<dbReference type="PANTHER" id="PTHR42988">
    <property type="entry name" value="PHOSPHOHYDROLASE"/>
    <property type="match status" value="1"/>
</dbReference>
<evidence type="ECO:0000256" key="1">
    <source>
        <dbReference type="ARBA" id="ARBA00022723"/>
    </source>
</evidence>
<dbReference type="SUPFAM" id="SSF56300">
    <property type="entry name" value="Metallo-dependent phosphatases"/>
    <property type="match status" value="1"/>
</dbReference>
<protein>
    <submittedName>
        <fullName evidence="6">3' 5'-cyclic-nucleotide phosphodiesterase</fullName>
    </submittedName>
</protein>
<evidence type="ECO:0000256" key="3">
    <source>
        <dbReference type="ARBA" id="ARBA00023004"/>
    </source>
</evidence>
<dbReference type="STRING" id="272627.CCC_02364"/>
<name>A0A0C2YGM7_PARME</name>
<keyword evidence="7" id="KW-1185">Reference proteome</keyword>
<dbReference type="Gene3D" id="3.60.21.10">
    <property type="match status" value="1"/>
</dbReference>
<keyword evidence="1" id="KW-0479">Metal-binding</keyword>
<dbReference type="Pfam" id="PF00149">
    <property type="entry name" value="Metallophos"/>
    <property type="match status" value="1"/>
</dbReference>
<dbReference type="OrthoDB" id="9794568at2"/>
<dbReference type="AlphaFoldDB" id="A0A0C2YGM7"/>
<evidence type="ECO:0000256" key="4">
    <source>
        <dbReference type="ARBA" id="ARBA00025742"/>
    </source>
</evidence>
<gene>
    <name evidence="6" type="ORF">CCC_02364</name>
</gene>
<dbReference type="InterPro" id="IPR050884">
    <property type="entry name" value="CNP_phosphodiesterase-III"/>
</dbReference>